<reference evidence="1 2" key="1">
    <citation type="submission" date="2016-12" db="EMBL/GenBank/DDBJ databases">
        <title>Comparative genomics of Bartonella apis.</title>
        <authorList>
            <person name="Engel P."/>
        </authorList>
    </citation>
    <scope>NUCLEOTIDE SEQUENCE [LARGE SCALE GENOMIC DNA]</scope>
    <source>
        <strain evidence="1 2">PEB0149</strain>
    </source>
</reference>
<accession>A0A1R0F6L0</accession>
<name>A0A1R0F6L0_9HYPH</name>
<dbReference type="Proteomes" id="UP000187344">
    <property type="component" value="Unassembled WGS sequence"/>
</dbReference>
<protein>
    <submittedName>
        <fullName evidence="1">Uncharacterized protein</fullName>
    </submittedName>
</protein>
<organism evidence="1 2">
    <name type="scientific">Bartonella apis</name>
    <dbReference type="NCBI Taxonomy" id="1686310"/>
    <lineage>
        <taxon>Bacteria</taxon>
        <taxon>Pseudomonadati</taxon>
        <taxon>Pseudomonadota</taxon>
        <taxon>Alphaproteobacteria</taxon>
        <taxon>Hyphomicrobiales</taxon>
        <taxon>Bartonellaceae</taxon>
        <taxon>Bartonella</taxon>
    </lineage>
</organism>
<evidence type="ECO:0000313" key="2">
    <source>
        <dbReference type="Proteomes" id="UP000187344"/>
    </source>
</evidence>
<gene>
    <name evidence="1" type="ORF">PEB0149_000060</name>
</gene>
<dbReference type="EMBL" id="LXYT01000005">
    <property type="protein sequence ID" value="OLY42610.1"/>
    <property type="molecule type" value="Genomic_DNA"/>
</dbReference>
<dbReference type="AlphaFoldDB" id="A0A1R0F6L0"/>
<sequence length="158" mass="18714">MIKQLYCEKEELNQIAYDIHLQFLRSYGLIAWNLLHEVVSEEVEDAMDRKYLRINYKLDKLVEKNTPNKDLDRTSTEHKFQKRVINLTDIQFSEEETKILNYGMKYNFPMKKKGENELLATEVEANVKSLRDVDHYAVRKEVTANDFTSQGHIDPSRN</sequence>
<evidence type="ECO:0000313" key="1">
    <source>
        <dbReference type="EMBL" id="OLY42610.1"/>
    </source>
</evidence>
<proteinExistence type="predicted"/>
<keyword evidence="2" id="KW-1185">Reference proteome</keyword>
<comment type="caution">
    <text evidence="1">The sequence shown here is derived from an EMBL/GenBank/DDBJ whole genome shotgun (WGS) entry which is preliminary data.</text>
</comment>